<dbReference type="Proteomes" id="UP001341840">
    <property type="component" value="Unassembled WGS sequence"/>
</dbReference>
<proteinExistence type="predicted"/>
<keyword evidence="3" id="KW-1185">Reference proteome</keyword>
<sequence>MVGNDDGGDRRMFWRSASWSSSRTSTTSSNNSSGEADPNSCGGDTVTGHNRKFCLLPLTPRSQQSSKSRSSLLPLQPLSIARRSLDEWPQASSNDIGEWLPPQPPLIGKFGGSDNKGSWGIFEKFFSVWVVLSKKSHLLLVQL</sequence>
<evidence type="ECO:0000256" key="1">
    <source>
        <dbReference type="SAM" id="MobiDB-lite"/>
    </source>
</evidence>
<dbReference type="EMBL" id="JASCZI010151230">
    <property type="protein sequence ID" value="MED6171155.1"/>
    <property type="molecule type" value="Genomic_DNA"/>
</dbReference>
<accession>A0ABU6VFE3</accession>
<reference evidence="2 3" key="1">
    <citation type="journal article" date="2023" name="Plants (Basel)">
        <title>Bridging the Gap: Combining Genomics and Transcriptomics Approaches to Understand Stylosanthes scabra, an Orphan Legume from the Brazilian Caatinga.</title>
        <authorList>
            <person name="Ferreira-Neto J.R.C."/>
            <person name="da Silva M.D."/>
            <person name="Binneck E."/>
            <person name="de Melo N.F."/>
            <person name="da Silva R.H."/>
            <person name="de Melo A.L.T.M."/>
            <person name="Pandolfi V."/>
            <person name="Bustamante F.O."/>
            <person name="Brasileiro-Vidal A.C."/>
            <person name="Benko-Iseppon A.M."/>
        </authorList>
    </citation>
    <scope>NUCLEOTIDE SEQUENCE [LARGE SCALE GENOMIC DNA]</scope>
    <source>
        <tissue evidence="2">Leaves</tissue>
    </source>
</reference>
<evidence type="ECO:0000313" key="3">
    <source>
        <dbReference type="Proteomes" id="UP001341840"/>
    </source>
</evidence>
<feature type="region of interest" description="Disordered" evidence="1">
    <location>
        <begin position="1"/>
        <end position="44"/>
    </location>
</feature>
<organism evidence="2 3">
    <name type="scientific">Stylosanthes scabra</name>
    <dbReference type="NCBI Taxonomy" id="79078"/>
    <lineage>
        <taxon>Eukaryota</taxon>
        <taxon>Viridiplantae</taxon>
        <taxon>Streptophyta</taxon>
        <taxon>Embryophyta</taxon>
        <taxon>Tracheophyta</taxon>
        <taxon>Spermatophyta</taxon>
        <taxon>Magnoliopsida</taxon>
        <taxon>eudicotyledons</taxon>
        <taxon>Gunneridae</taxon>
        <taxon>Pentapetalae</taxon>
        <taxon>rosids</taxon>
        <taxon>fabids</taxon>
        <taxon>Fabales</taxon>
        <taxon>Fabaceae</taxon>
        <taxon>Papilionoideae</taxon>
        <taxon>50 kb inversion clade</taxon>
        <taxon>dalbergioids sensu lato</taxon>
        <taxon>Dalbergieae</taxon>
        <taxon>Pterocarpus clade</taxon>
        <taxon>Stylosanthes</taxon>
    </lineage>
</organism>
<gene>
    <name evidence="2" type="ORF">PIB30_038139</name>
</gene>
<dbReference type="PANTHER" id="PTHR46381">
    <property type="entry name" value="MKPA PROTEIN"/>
    <property type="match status" value="1"/>
</dbReference>
<comment type="caution">
    <text evidence="2">The sequence shown here is derived from an EMBL/GenBank/DDBJ whole genome shotgun (WGS) entry which is preliminary data.</text>
</comment>
<evidence type="ECO:0000313" key="2">
    <source>
        <dbReference type="EMBL" id="MED6171155.1"/>
    </source>
</evidence>
<name>A0ABU6VFE3_9FABA</name>
<protein>
    <submittedName>
        <fullName evidence="2">Uncharacterized protein</fullName>
    </submittedName>
</protein>
<dbReference type="PANTHER" id="PTHR46381:SF4">
    <property type="entry name" value="PROTEIN-TYROSINE-PHOSPHATASE MKP1"/>
    <property type="match status" value="1"/>
</dbReference>
<feature type="compositionally biased region" description="Low complexity" evidence="1">
    <location>
        <begin position="14"/>
        <end position="33"/>
    </location>
</feature>